<comment type="subcellular location">
    <subcellularLocation>
        <location evidence="2">Membrane</location>
        <topology evidence="2">Single-pass membrane protein</topology>
    </subcellularLocation>
</comment>
<dbReference type="Gene3D" id="1.10.630.10">
    <property type="entry name" value="Cytochrome P450"/>
    <property type="match status" value="1"/>
</dbReference>
<sequence length="79" mass="8959">AWSRPRYAFGLGRRRCPGNELANNTLFIMIATVLTLFKIQPEVDEDGQPKLPEERYNQTLTCHPVSFKCQVVPARAAAR</sequence>
<dbReference type="InterPro" id="IPR036396">
    <property type="entry name" value="Cyt_P450_sf"/>
</dbReference>
<name>A4HQN3_9AGAR</name>
<dbReference type="PANTHER" id="PTHR46300:SF2">
    <property type="entry name" value="CYTOCHROME P450 MONOOXYGENASE ALNH-RELATED"/>
    <property type="match status" value="1"/>
</dbReference>
<feature type="non-terminal residue" evidence="13">
    <location>
        <position position="79"/>
    </location>
</feature>
<dbReference type="Pfam" id="PF00067">
    <property type="entry name" value="p450"/>
    <property type="match status" value="1"/>
</dbReference>
<dbReference type="PROSITE" id="PS00086">
    <property type="entry name" value="CYTOCHROME_P450"/>
    <property type="match status" value="1"/>
</dbReference>
<evidence type="ECO:0000256" key="2">
    <source>
        <dbReference type="ARBA" id="ARBA00004167"/>
    </source>
</evidence>
<keyword evidence="4 12" id="KW-0349">Heme</keyword>
<reference evidence="13" key="1">
    <citation type="submission" date="2007-03" db="EMBL/GenBank/DDBJ databases">
        <title>Genes from the basidiomycete Nidula niveotomentosa.</title>
        <authorList>
            <person name="Taupp D.E."/>
        </authorList>
    </citation>
    <scope>NUCLEOTIDE SEQUENCE</scope>
</reference>
<evidence type="ECO:0000256" key="3">
    <source>
        <dbReference type="ARBA" id="ARBA00010617"/>
    </source>
</evidence>
<evidence type="ECO:0000256" key="9">
    <source>
        <dbReference type="ARBA" id="ARBA00023004"/>
    </source>
</evidence>
<evidence type="ECO:0000256" key="8">
    <source>
        <dbReference type="ARBA" id="ARBA00023002"/>
    </source>
</evidence>
<dbReference type="InterPro" id="IPR050364">
    <property type="entry name" value="Cytochrome_P450_fung"/>
</dbReference>
<keyword evidence="5" id="KW-0812">Transmembrane</keyword>
<dbReference type="InterPro" id="IPR017972">
    <property type="entry name" value="Cyt_P450_CS"/>
</dbReference>
<dbReference type="PANTHER" id="PTHR46300">
    <property type="entry name" value="P450, PUTATIVE (EUROFUNG)-RELATED-RELATED"/>
    <property type="match status" value="1"/>
</dbReference>
<comment type="cofactor">
    <cofactor evidence="1">
        <name>heme</name>
        <dbReference type="ChEBI" id="CHEBI:30413"/>
    </cofactor>
</comment>
<evidence type="ECO:0000256" key="6">
    <source>
        <dbReference type="ARBA" id="ARBA00022723"/>
    </source>
</evidence>
<keyword evidence="6 12" id="KW-0479">Metal-binding</keyword>
<dbReference type="SUPFAM" id="SSF48264">
    <property type="entry name" value="Cytochrome P450"/>
    <property type="match status" value="1"/>
</dbReference>
<keyword evidence="10 12" id="KW-0503">Monooxygenase</keyword>
<keyword evidence="9 12" id="KW-0408">Iron</keyword>
<evidence type="ECO:0000256" key="7">
    <source>
        <dbReference type="ARBA" id="ARBA00022989"/>
    </source>
</evidence>
<protein>
    <submittedName>
        <fullName evidence="13">Putative cytochrome p450</fullName>
    </submittedName>
</protein>
<dbReference type="GO" id="GO:0016020">
    <property type="term" value="C:membrane"/>
    <property type="evidence" value="ECO:0007669"/>
    <property type="project" value="UniProtKB-SubCell"/>
</dbReference>
<comment type="similarity">
    <text evidence="3 12">Belongs to the cytochrome P450 family.</text>
</comment>
<dbReference type="GO" id="GO:0005506">
    <property type="term" value="F:iron ion binding"/>
    <property type="evidence" value="ECO:0007669"/>
    <property type="project" value="InterPro"/>
</dbReference>
<dbReference type="GO" id="GO:0020037">
    <property type="term" value="F:heme binding"/>
    <property type="evidence" value="ECO:0007669"/>
    <property type="project" value="InterPro"/>
</dbReference>
<organism evidence="13">
    <name type="scientific">Nidula niveotomentosa</name>
    <dbReference type="NCBI Taxonomy" id="380643"/>
    <lineage>
        <taxon>Eukaryota</taxon>
        <taxon>Fungi</taxon>
        <taxon>Dikarya</taxon>
        <taxon>Basidiomycota</taxon>
        <taxon>Agaricomycotina</taxon>
        <taxon>Agaricomycetes</taxon>
        <taxon>Agaricomycetidae</taxon>
        <taxon>Agaricales</taxon>
        <taxon>Agaricineae</taxon>
        <taxon>Nidulariaceae</taxon>
        <taxon>Nidula</taxon>
    </lineage>
</organism>
<evidence type="ECO:0000256" key="5">
    <source>
        <dbReference type="ARBA" id="ARBA00022692"/>
    </source>
</evidence>
<dbReference type="InterPro" id="IPR001128">
    <property type="entry name" value="Cyt_P450"/>
</dbReference>
<gene>
    <name evidence="13" type="primary">cyt p450</name>
</gene>
<evidence type="ECO:0000256" key="4">
    <source>
        <dbReference type="ARBA" id="ARBA00022617"/>
    </source>
</evidence>
<proteinExistence type="evidence at transcript level"/>
<keyword evidence="7" id="KW-1133">Transmembrane helix</keyword>
<dbReference type="GO" id="GO:0004497">
    <property type="term" value="F:monooxygenase activity"/>
    <property type="evidence" value="ECO:0007669"/>
    <property type="project" value="UniProtKB-KW"/>
</dbReference>
<keyword evidence="11" id="KW-0472">Membrane</keyword>
<evidence type="ECO:0000256" key="1">
    <source>
        <dbReference type="ARBA" id="ARBA00001971"/>
    </source>
</evidence>
<feature type="non-terminal residue" evidence="13">
    <location>
        <position position="1"/>
    </location>
</feature>
<dbReference type="AlphaFoldDB" id="A4HQN3"/>
<dbReference type="GO" id="GO:0016705">
    <property type="term" value="F:oxidoreductase activity, acting on paired donors, with incorporation or reduction of molecular oxygen"/>
    <property type="evidence" value="ECO:0007669"/>
    <property type="project" value="InterPro"/>
</dbReference>
<evidence type="ECO:0000256" key="11">
    <source>
        <dbReference type="ARBA" id="ARBA00023136"/>
    </source>
</evidence>
<dbReference type="EMBL" id="AM497802">
    <property type="protein sequence ID" value="CAM82761.1"/>
    <property type="molecule type" value="mRNA"/>
</dbReference>
<keyword evidence="8 12" id="KW-0560">Oxidoreductase</keyword>
<accession>A4HQN3</accession>
<evidence type="ECO:0000313" key="13">
    <source>
        <dbReference type="EMBL" id="CAM82761.1"/>
    </source>
</evidence>
<evidence type="ECO:0000256" key="12">
    <source>
        <dbReference type="RuleBase" id="RU000461"/>
    </source>
</evidence>
<evidence type="ECO:0000256" key="10">
    <source>
        <dbReference type="ARBA" id="ARBA00023033"/>
    </source>
</evidence>